<evidence type="ECO:0008006" key="4">
    <source>
        <dbReference type="Google" id="ProtNLM"/>
    </source>
</evidence>
<protein>
    <recommendedName>
        <fullName evidence="4">IreB family regulatory phosphoprotein</fullName>
    </recommendedName>
</protein>
<evidence type="ECO:0000256" key="1">
    <source>
        <dbReference type="ARBA" id="ARBA00010888"/>
    </source>
</evidence>
<dbReference type="HOGENOM" id="CLU_162466_0_0_9"/>
<reference evidence="2 3" key="1">
    <citation type="submission" date="2013-06" db="EMBL/GenBank/DDBJ databases">
        <authorList>
            <person name="Weinstock G."/>
            <person name="Sodergren E."/>
            <person name="Lobos E.A."/>
            <person name="Fulton L."/>
            <person name="Fulton R."/>
            <person name="Courtney L."/>
            <person name="Fronick C."/>
            <person name="O'Laughlin M."/>
            <person name="Godfrey J."/>
            <person name="Wilson R.M."/>
            <person name="Miner T."/>
            <person name="Farmer C."/>
            <person name="Delehaunty K."/>
            <person name="Cordes M."/>
            <person name="Minx P."/>
            <person name="Tomlinson C."/>
            <person name="Chen J."/>
            <person name="Wollam A."/>
            <person name="Pepin K.H."/>
            <person name="Bhonagiri V."/>
            <person name="Zhang X."/>
            <person name="Warren W."/>
            <person name="Mitreva M."/>
            <person name="Mardis E.R."/>
            <person name="Wilson R.K."/>
        </authorList>
    </citation>
    <scope>NUCLEOTIDE SEQUENCE [LARGE SCALE GENOMIC DNA]</scope>
    <source>
        <strain evidence="2 3">ATCC 27803</strain>
    </source>
</reference>
<dbReference type="NCBIfam" id="NF003997">
    <property type="entry name" value="PRK05473.1"/>
    <property type="match status" value="1"/>
</dbReference>
<dbReference type="PANTHER" id="PTHR40067">
    <property type="entry name" value="UPF0297 PROTEIN YRZL"/>
    <property type="match status" value="1"/>
</dbReference>
<evidence type="ECO:0000313" key="3">
    <source>
        <dbReference type="Proteomes" id="UP000016658"/>
    </source>
</evidence>
<comment type="similarity">
    <text evidence="1">Belongs to the UPF0297 family.</text>
</comment>
<name>U2QMK5_9FIRM</name>
<dbReference type="Proteomes" id="UP000016658">
    <property type="component" value="Unassembled WGS sequence"/>
</dbReference>
<evidence type="ECO:0000313" key="2">
    <source>
        <dbReference type="EMBL" id="ERK42538.1"/>
    </source>
</evidence>
<accession>U2QMK5</accession>
<dbReference type="AlphaFoldDB" id="U2QMK5"/>
<dbReference type="Pfam" id="PF06135">
    <property type="entry name" value="IreB"/>
    <property type="match status" value="1"/>
</dbReference>
<dbReference type="InterPro" id="IPR009309">
    <property type="entry name" value="IreB"/>
</dbReference>
<organism evidence="2 3">
    <name type="scientific">Faecalitalea cylindroides ATCC 27803</name>
    <dbReference type="NCBI Taxonomy" id="649755"/>
    <lineage>
        <taxon>Bacteria</taxon>
        <taxon>Bacillati</taxon>
        <taxon>Bacillota</taxon>
        <taxon>Erysipelotrichia</taxon>
        <taxon>Erysipelotrichales</taxon>
        <taxon>Erysipelotrichaceae</taxon>
        <taxon>Faecalitalea</taxon>
    </lineage>
</organism>
<gene>
    <name evidence="2" type="ORF">HMPREF0367_01621</name>
</gene>
<dbReference type="PATRIC" id="fig|649755.3.peg.1496"/>
<sequence>MYNVFMLRSVMKMRDITETMTFTTEEIRRENIKAILREVSDALEERGYNSENQIAGYLISNDPAYISSHKNARNLIQRIERYEIIEELVRAYLEK</sequence>
<dbReference type="PANTHER" id="PTHR40067:SF1">
    <property type="entry name" value="UPF0297 PROTEIN YRZL"/>
    <property type="match status" value="1"/>
</dbReference>
<proteinExistence type="inferred from homology"/>
<comment type="caution">
    <text evidence="2">The sequence shown here is derived from an EMBL/GenBank/DDBJ whole genome shotgun (WGS) entry which is preliminary data.</text>
</comment>
<dbReference type="EMBL" id="AWVI01000084">
    <property type="protein sequence ID" value="ERK42538.1"/>
    <property type="molecule type" value="Genomic_DNA"/>
</dbReference>